<protein>
    <recommendedName>
        <fullName evidence="4">HpcH/HpaI aldolase/citrate lyase domain-containing protein</fullName>
    </recommendedName>
</protein>
<dbReference type="InterPro" id="IPR015813">
    <property type="entry name" value="Pyrv/PenolPyrv_kinase-like_dom"/>
</dbReference>
<keyword evidence="2" id="KW-0479">Metal-binding</keyword>
<dbReference type="InParanoid" id="A0A0C3J802"/>
<keyword evidence="3" id="KW-0456">Lyase</keyword>
<name>A0A0C3J802_PISTI</name>
<dbReference type="Proteomes" id="UP000054217">
    <property type="component" value="Unassembled WGS sequence"/>
</dbReference>
<dbReference type="Pfam" id="PF03328">
    <property type="entry name" value="HpcH_HpaI"/>
    <property type="match status" value="1"/>
</dbReference>
<evidence type="ECO:0000313" key="5">
    <source>
        <dbReference type="EMBL" id="KIO05173.1"/>
    </source>
</evidence>
<keyword evidence="6" id="KW-1185">Reference proteome</keyword>
<dbReference type="GO" id="GO:0016832">
    <property type="term" value="F:aldehyde-lyase activity"/>
    <property type="evidence" value="ECO:0007669"/>
    <property type="project" value="TreeGrafter"/>
</dbReference>
<dbReference type="InterPro" id="IPR005000">
    <property type="entry name" value="Aldolase/citrate-lyase_domain"/>
</dbReference>
<dbReference type="InterPro" id="IPR040442">
    <property type="entry name" value="Pyrv_kinase-like_dom_sf"/>
</dbReference>
<sequence>MTSHPLYRAFKAPKVAFGAWITLPGIHSARIVAQSSPHLSWVMIDCEHGLTPLNADSAETIQAIAGIGSNYVSPLVRIPATGTCSSTSWLIKYALDAGARGVLVPMVSDPEKAKEIVSDCRFPPAGRRGFGNPLTHLTWNIGTEEYLNSANDFITIMVQIENKEGVENVEQIAAVDGLDVLFIGPYDLSLNLGYPPPFPDVHPEVEKVIQKILEVAHRKGKKCGIYCSSGKQAFQRAQQGFDMINVTSDSAAISEAIVSNLEAAIGQNV</sequence>
<dbReference type="GO" id="GO:0046872">
    <property type="term" value="F:metal ion binding"/>
    <property type="evidence" value="ECO:0007669"/>
    <property type="project" value="UniProtKB-KW"/>
</dbReference>
<dbReference type="PANTHER" id="PTHR30502">
    <property type="entry name" value="2-KETO-3-DEOXY-L-RHAMNONATE ALDOLASE"/>
    <property type="match status" value="1"/>
</dbReference>
<reference evidence="5 6" key="1">
    <citation type="submission" date="2014-04" db="EMBL/GenBank/DDBJ databases">
        <authorList>
            <consortium name="DOE Joint Genome Institute"/>
            <person name="Kuo A."/>
            <person name="Kohler A."/>
            <person name="Costa M.D."/>
            <person name="Nagy L.G."/>
            <person name="Floudas D."/>
            <person name="Copeland A."/>
            <person name="Barry K.W."/>
            <person name="Cichocki N."/>
            <person name="Veneault-Fourrey C."/>
            <person name="LaButti K."/>
            <person name="Lindquist E.A."/>
            <person name="Lipzen A."/>
            <person name="Lundell T."/>
            <person name="Morin E."/>
            <person name="Murat C."/>
            <person name="Sun H."/>
            <person name="Tunlid A."/>
            <person name="Henrissat B."/>
            <person name="Grigoriev I.V."/>
            <person name="Hibbett D.S."/>
            <person name="Martin F."/>
            <person name="Nordberg H.P."/>
            <person name="Cantor M.N."/>
            <person name="Hua S.X."/>
        </authorList>
    </citation>
    <scope>NUCLEOTIDE SEQUENCE [LARGE SCALE GENOMIC DNA]</scope>
    <source>
        <strain evidence="5 6">Marx 270</strain>
    </source>
</reference>
<reference evidence="6" key="2">
    <citation type="submission" date="2015-01" db="EMBL/GenBank/DDBJ databases">
        <title>Evolutionary Origins and Diversification of the Mycorrhizal Mutualists.</title>
        <authorList>
            <consortium name="DOE Joint Genome Institute"/>
            <consortium name="Mycorrhizal Genomics Consortium"/>
            <person name="Kohler A."/>
            <person name="Kuo A."/>
            <person name="Nagy L.G."/>
            <person name="Floudas D."/>
            <person name="Copeland A."/>
            <person name="Barry K.W."/>
            <person name="Cichocki N."/>
            <person name="Veneault-Fourrey C."/>
            <person name="LaButti K."/>
            <person name="Lindquist E.A."/>
            <person name="Lipzen A."/>
            <person name="Lundell T."/>
            <person name="Morin E."/>
            <person name="Murat C."/>
            <person name="Riley R."/>
            <person name="Ohm R."/>
            <person name="Sun H."/>
            <person name="Tunlid A."/>
            <person name="Henrissat B."/>
            <person name="Grigoriev I.V."/>
            <person name="Hibbett D.S."/>
            <person name="Martin F."/>
        </authorList>
    </citation>
    <scope>NUCLEOTIDE SEQUENCE [LARGE SCALE GENOMIC DNA]</scope>
    <source>
        <strain evidence="6">Marx 270</strain>
    </source>
</reference>
<dbReference type="HOGENOM" id="CLU_059964_3_0_1"/>
<dbReference type="GO" id="GO:0005737">
    <property type="term" value="C:cytoplasm"/>
    <property type="evidence" value="ECO:0007669"/>
    <property type="project" value="TreeGrafter"/>
</dbReference>
<dbReference type="SUPFAM" id="SSF51621">
    <property type="entry name" value="Phosphoenolpyruvate/pyruvate domain"/>
    <property type="match status" value="1"/>
</dbReference>
<dbReference type="AlphaFoldDB" id="A0A0C3J802"/>
<accession>A0A0C3J802</accession>
<feature type="domain" description="HpcH/HpaI aldolase/citrate lyase" evidence="4">
    <location>
        <begin position="40"/>
        <end position="253"/>
    </location>
</feature>
<organism evidence="5 6">
    <name type="scientific">Pisolithus tinctorius Marx 270</name>
    <dbReference type="NCBI Taxonomy" id="870435"/>
    <lineage>
        <taxon>Eukaryota</taxon>
        <taxon>Fungi</taxon>
        <taxon>Dikarya</taxon>
        <taxon>Basidiomycota</taxon>
        <taxon>Agaricomycotina</taxon>
        <taxon>Agaricomycetes</taxon>
        <taxon>Agaricomycetidae</taxon>
        <taxon>Boletales</taxon>
        <taxon>Sclerodermatineae</taxon>
        <taxon>Pisolithaceae</taxon>
        <taxon>Pisolithus</taxon>
    </lineage>
</organism>
<comment type="similarity">
    <text evidence="1">Belongs to the HpcH/HpaI aldolase family.</text>
</comment>
<dbReference type="STRING" id="870435.A0A0C3J802"/>
<proteinExistence type="inferred from homology"/>
<evidence type="ECO:0000313" key="6">
    <source>
        <dbReference type="Proteomes" id="UP000054217"/>
    </source>
</evidence>
<evidence type="ECO:0000256" key="1">
    <source>
        <dbReference type="ARBA" id="ARBA00005568"/>
    </source>
</evidence>
<dbReference type="OrthoDB" id="1621678at2759"/>
<dbReference type="InterPro" id="IPR050251">
    <property type="entry name" value="HpcH-HpaI_aldolase"/>
</dbReference>
<evidence type="ECO:0000259" key="4">
    <source>
        <dbReference type="Pfam" id="PF03328"/>
    </source>
</evidence>
<dbReference type="Gene3D" id="3.20.20.60">
    <property type="entry name" value="Phosphoenolpyruvate-binding domains"/>
    <property type="match status" value="1"/>
</dbReference>
<dbReference type="EMBL" id="KN831968">
    <property type="protein sequence ID" value="KIO05173.1"/>
    <property type="molecule type" value="Genomic_DNA"/>
</dbReference>
<dbReference type="PANTHER" id="PTHR30502:SF0">
    <property type="entry name" value="PHOSPHOENOLPYRUVATE CARBOXYLASE FAMILY PROTEIN"/>
    <property type="match status" value="1"/>
</dbReference>
<gene>
    <name evidence="5" type="ORF">M404DRAFT_1000182</name>
</gene>
<evidence type="ECO:0000256" key="2">
    <source>
        <dbReference type="ARBA" id="ARBA00022723"/>
    </source>
</evidence>
<evidence type="ECO:0000256" key="3">
    <source>
        <dbReference type="ARBA" id="ARBA00023239"/>
    </source>
</evidence>